<proteinExistence type="predicted"/>
<dbReference type="Gene3D" id="3.30.70.330">
    <property type="match status" value="1"/>
</dbReference>
<gene>
    <name evidence="3" type="ORF">PACLA_8A088186</name>
</gene>
<name>A0A7D9DKF6_PARCT</name>
<comment type="caution">
    <text evidence="3">The sequence shown here is derived from an EMBL/GenBank/DDBJ whole genome shotgun (WGS) entry which is preliminary data.</text>
</comment>
<dbReference type="GO" id="GO:0003723">
    <property type="term" value="F:RNA binding"/>
    <property type="evidence" value="ECO:0007669"/>
    <property type="project" value="UniProtKB-UniRule"/>
</dbReference>
<dbReference type="Pfam" id="PF00076">
    <property type="entry name" value="RRM_1"/>
    <property type="match status" value="1"/>
</dbReference>
<dbReference type="Proteomes" id="UP001152795">
    <property type="component" value="Unassembled WGS sequence"/>
</dbReference>
<dbReference type="InterPro" id="IPR052462">
    <property type="entry name" value="SLIRP/GR-RBP-like"/>
</dbReference>
<dbReference type="OrthoDB" id="4207594at2759"/>
<accession>A0A7D9DKF6</accession>
<feature type="compositionally biased region" description="Gly residues" evidence="2">
    <location>
        <begin position="97"/>
        <end position="116"/>
    </location>
</feature>
<dbReference type="SUPFAM" id="SSF54928">
    <property type="entry name" value="RNA-binding domain, RBD"/>
    <property type="match status" value="1"/>
</dbReference>
<dbReference type="InterPro" id="IPR035979">
    <property type="entry name" value="RBD_domain_sf"/>
</dbReference>
<sequence>MSQKNKLFVGGLSQNVTQDTLYETFDKYGKIEDACIVMDKESGNSRGFGYVTFAESNDAEAAKNALQAWSIDGKEINIEYANPKDPAREAAKRNSRYGGGGGGYGGGGRGGGYGGGGRGGGRGYGGGYGRGGGGGGYGRG</sequence>
<keyword evidence="4" id="KW-1185">Reference proteome</keyword>
<dbReference type="InterPro" id="IPR000504">
    <property type="entry name" value="RRM_dom"/>
</dbReference>
<organism evidence="3 4">
    <name type="scientific">Paramuricea clavata</name>
    <name type="common">Red gorgonian</name>
    <name type="synonym">Violescent sea-whip</name>
    <dbReference type="NCBI Taxonomy" id="317549"/>
    <lineage>
        <taxon>Eukaryota</taxon>
        <taxon>Metazoa</taxon>
        <taxon>Cnidaria</taxon>
        <taxon>Anthozoa</taxon>
        <taxon>Octocorallia</taxon>
        <taxon>Malacalcyonacea</taxon>
        <taxon>Plexauridae</taxon>
        <taxon>Paramuricea</taxon>
    </lineage>
</organism>
<evidence type="ECO:0000313" key="3">
    <source>
        <dbReference type="EMBL" id="CAB3988074.1"/>
    </source>
</evidence>
<feature type="region of interest" description="Disordered" evidence="2">
    <location>
        <begin position="80"/>
        <end position="116"/>
    </location>
</feature>
<evidence type="ECO:0000256" key="2">
    <source>
        <dbReference type="SAM" id="MobiDB-lite"/>
    </source>
</evidence>
<evidence type="ECO:0000256" key="1">
    <source>
        <dbReference type="ARBA" id="ARBA00022884"/>
    </source>
</evidence>
<dbReference type="PROSITE" id="PS50102">
    <property type="entry name" value="RRM"/>
    <property type="match status" value="1"/>
</dbReference>
<dbReference type="PANTHER" id="PTHR48027">
    <property type="entry name" value="HETEROGENEOUS NUCLEAR RIBONUCLEOPROTEIN 87F-RELATED"/>
    <property type="match status" value="1"/>
</dbReference>
<reference evidence="3" key="1">
    <citation type="submission" date="2020-04" db="EMBL/GenBank/DDBJ databases">
        <authorList>
            <person name="Alioto T."/>
            <person name="Alioto T."/>
            <person name="Gomez Garrido J."/>
        </authorList>
    </citation>
    <scope>NUCLEOTIDE SEQUENCE</scope>
    <source>
        <strain evidence="3">A484AB</strain>
    </source>
</reference>
<protein>
    <submittedName>
        <fullName evidence="3">RNA-binding domain-containing</fullName>
    </submittedName>
</protein>
<dbReference type="InterPro" id="IPR012677">
    <property type="entry name" value="Nucleotide-bd_a/b_plait_sf"/>
</dbReference>
<dbReference type="EMBL" id="CACRXK020001276">
    <property type="protein sequence ID" value="CAB3988074.1"/>
    <property type="molecule type" value="Genomic_DNA"/>
</dbReference>
<dbReference type="AlphaFoldDB" id="A0A7D9DKF6"/>
<feature type="non-terminal residue" evidence="3">
    <location>
        <position position="1"/>
    </location>
</feature>
<dbReference type="SMART" id="SM00360">
    <property type="entry name" value="RRM"/>
    <property type="match status" value="1"/>
</dbReference>
<evidence type="ECO:0000313" key="4">
    <source>
        <dbReference type="Proteomes" id="UP001152795"/>
    </source>
</evidence>
<keyword evidence="1" id="KW-0694">RNA-binding</keyword>